<reference evidence="3 4" key="1">
    <citation type="submission" date="2019-06" db="EMBL/GenBank/DDBJ databases">
        <title>Sequencing the genomes of 1000 actinobacteria strains.</title>
        <authorList>
            <person name="Klenk H.-P."/>
        </authorList>
    </citation>
    <scope>NUCLEOTIDE SEQUENCE [LARGE SCALE GENOMIC DNA]</scope>
    <source>
        <strain evidence="3 4">DSM 45928</strain>
    </source>
</reference>
<dbReference type="InParanoid" id="A0A543AVZ2"/>
<dbReference type="InterPro" id="IPR007278">
    <property type="entry name" value="DUF397"/>
</dbReference>
<protein>
    <submittedName>
        <fullName evidence="3">Uncharacterized protein DUF397</fullName>
    </submittedName>
</protein>
<name>A0A543AVZ2_9ACTN</name>
<dbReference type="OrthoDB" id="4316979at2"/>
<dbReference type="Pfam" id="PF04149">
    <property type="entry name" value="DUF397"/>
    <property type="match status" value="1"/>
</dbReference>
<evidence type="ECO:0000313" key="3">
    <source>
        <dbReference type="EMBL" id="TQL76712.1"/>
    </source>
</evidence>
<evidence type="ECO:0000256" key="1">
    <source>
        <dbReference type="SAM" id="MobiDB-lite"/>
    </source>
</evidence>
<keyword evidence="4" id="KW-1185">Reference proteome</keyword>
<proteinExistence type="predicted"/>
<evidence type="ECO:0000259" key="2">
    <source>
        <dbReference type="Pfam" id="PF04149"/>
    </source>
</evidence>
<gene>
    <name evidence="3" type="ORF">FB566_2247</name>
</gene>
<feature type="region of interest" description="Disordered" evidence="1">
    <location>
        <begin position="1"/>
        <end position="25"/>
    </location>
</feature>
<organism evidence="3 4">
    <name type="scientific">Stackebrandtia endophytica</name>
    <dbReference type="NCBI Taxonomy" id="1496996"/>
    <lineage>
        <taxon>Bacteria</taxon>
        <taxon>Bacillati</taxon>
        <taxon>Actinomycetota</taxon>
        <taxon>Actinomycetes</taxon>
        <taxon>Glycomycetales</taxon>
        <taxon>Glycomycetaceae</taxon>
        <taxon>Stackebrandtia</taxon>
    </lineage>
</organism>
<feature type="domain" description="DUF397" evidence="2">
    <location>
        <begin position="10"/>
        <end position="65"/>
    </location>
</feature>
<sequence>MNPRPSSTRHWRKPSRSSGGGGSNCVEVSAQKEVVSIRDSKISTGQFPYLAVGPEAWQAFVDSLKAT</sequence>
<dbReference type="Proteomes" id="UP000317043">
    <property type="component" value="Unassembled WGS sequence"/>
</dbReference>
<comment type="caution">
    <text evidence="3">The sequence shown here is derived from an EMBL/GenBank/DDBJ whole genome shotgun (WGS) entry which is preliminary data.</text>
</comment>
<dbReference type="EMBL" id="VFOW01000001">
    <property type="protein sequence ID" value="TQL76712.1"/>
    <property type="molecule type" value="Genomic_DNA"/>
</dbReference>
<evidence type="ECO:0000313" key="4">
    <source>
        <dbReference type="Proteomes" id="UP000317043"/>
    </source>
</evidence>
<dbReference type="RefSeq" id="WP_142038517.1">
    <property type="nucleotide sequence ID" value="NZ_JBHTGS010000001.1"/>
</dbReference>
<dbReference type="AlphaFoldDB" id="A0A543AVZ2"/>
<accession>A0A543AVZ2</accession>